<reference evidence="1 2" key="1">
    <citation type="submission" date="2016-03" db="EMBL/GenBank/DDBJ databases">
        <title>Draft genome sequence of Paenibacillus antarcticus CECT 5836.</title>
        <authorList>
            <person name="Shin S.-K."/>
            <person name="Yi H."/>
        </authorList>
    </citation>
    <scope>NUCLEOTIDE SEQUENCE [LARGE SCALE GENOMIC DNA]</scope>
    <source>
        <strain evidence="1 2">CECT 5836</strain>
    </source>
</reference>
<sequence length="94" mass="10610">MSLNIDSAGEANRKMNEFVNAYTLEHFGEHPEDEVQARSDALNAYYESEGYSFGPDEDSFILPKLTDEEQEAESAYRRSIGLSEIVNPSEDEGR</sequence>
<keyword evidence="2" id="KW-1185">Reference proteome</keyword>
<dbReference type="AlphaFoldDB" id="A0A168KL31"/>
<dbReference type="RefSeq" id="WP_068652366.1">
    <property type="nucleotide sequence ID" value="NZ_LVJI01000039.1"/>
</dbReference>
<protein>
    <submittedName>
        <fullName evidence="1">Uncharacterized protein</fullName>
    </submittedName>
</protein>
<organism evidence="1 2">
    <name type="scientific">Paenibacillus antarcticus</name>
    <dbReference type="NCBI Taxonomy" id="253703"/>
    <lineage>
        <taxon>Bacteria</taxon>
        <taxon>Bacillati</taxon>
        <taxon>Bacillota</taxon>
        <taxon>Bacilli</taxon>
        <taxon>Bacillales</taxon>
        <taxon>Paenibacillaceae</taxon>
        <taxon>Paenibacillus</taxon>
    </lineage>
</organism>
<evidence type="ECO:0000313" key="2">
    <source>
        <dbReference type="Proteomes" id="UP000077355"/>
    </source>
</evidence>
<comment type="caution">
    <text evidence="1">The sequence shown here is derived from an EMBL/GenBank/DDBJ whole genome shotgun (WGS) entry which is preliminary data.</text>
</comment>
<gene>
    <name evidence="1" type="ORF">PBAT_20380</name>
</gene>
<accession>A0A168KL31</accession>
<name>A0A168KL31_9BACL</name>
<dbReference type="Proteomes" id="UP000077355">
    <property type="component" value="Unassembled WGS sequence"/>
</dbReference>
<dbReference type="EMBL" id="LVJI01000039">
    <property type="protein sequence ID" value="OAB42165.1"/>
    <property type="molecule type" value="Genomic_DNA"/>
</dbReference>
<proteinExistence type="predicted"/>
<evidence type="ECO:0000313" key="1">
    <source>
        <dbReference type="EMBL" id="OAB42165.1"/>
    </source>
</evidence>